<evidence type="ECO:0000256" key="1">
    <source>
        <dbReference type="ARBA" id="ARBA00005254"/>
    </source>
</evidence>
<gene>
    <name evidence="3" type="ORF">AELLOGFF_05632</name>
</gene>
<evidence type="ECO:0000313" key="3">
    <source>
        <dbReference type="EMBL" id="CAA0129978.1"/>
    </source>
</evidence>
<dbReference type="Gene3D" id="3.90.226.10">
    <property type="entry name" value="2-enoyl-CoA Hydratase, Chain A, domain 1"/>
    <property type="match status" value="1"/>
</dbReference>
<dbReference type="GO" id="GO:0008300">
    <property type="term" value="P:isoprenoid catabolic process"/>
    <property type="evidence" value="ECO:0007669"/>
    <property type="project" value="TreeGrafter"/>
</dbReference>
<comment type="similarity">
    <text evidence="1">Belongs to the enoyl-CoA hydratase/isomerase family.</text>
</comment>
<evidence type="ECO:0000256" key="2">
    <source>
        <dbReference type="SAM" id="MobiDB-lite"/>
    </source>
</evidence>
<sequence length="109" mass="11198">MPEVLIDLSDGGVATLTLNRPHRKNGITKTLVDEAIDALQLLGAGTDCRVLVLTGAGRAFCSGMDLSEPIAPDEVTFMRRVGQLCRAGTCGGSGGDGADQPLRAGSRSG</sequence>
<proteinExistence type="inferred from homology"/>
<dbReference type="InterPro" id="IPR001753">
    <property type="entry name" value="Enoyl-CoA_hydra/iso"/>
</dbReference>
<keyword evidence="4" id="KW-1185">Reference proteome</keyword>
<keyword evidence="3" id="KW-0456">Lyase</keyword>
<dbReference type="SUPFAM" id="SSF52096">
    <property type="entry name" value="ClpP/crotonase"/>
    <property type="match status" value="1"/>
</dbReference>
<accession>A0A5S9R675</accession>
<organism evidence="3 4">
    <name type="scientific">Mycolicibacterium vanbaalenii</name>
    <name type="common">Mycobacterium vanbaalenii</name>
    <dbReference type="NCBI Taxonomy" id="110539"/>
    <lineage>
        <taxon>Bacteria</taxon>
        <taxon>Bacillati</taxon>
        <taxon>Actinomycetota</taxon>
        <taxon>Actinomycetes</taxon>
        <taxon>Mycobacteriales</taxon>
        <taxon>Mycobacteriaceae</taxon>
        <taxon>Mycolicibacterium</taxon>
    </lineage>
</organism>
<dbReference type="CDD" id="cd06558">
    <property type="entry name" value="crotonase-like"/>
    <property type="match status" value="1"/>
</dbReference>
<dbReference type="RefSeq" id="WP_234897654.1">
    <property type="nucleotide sequence ID" value="NZ_CACSIP010000037.1"/>
</dbReference>
<dbReference type="GO" id="GO:0016829">
    <property type="term" value="F:lyase activity"/>
    <property type="evidence" value="ECO:0007669"/>
    <property type="project" value="UniProtKB-KW"/>
</dbReference>
<name>A0A5S9R675_MYCVN</name>
<dbReference type="EMBL" id="CACSIP010000037">
    <property type="protein sequence ID" value="CAA0129978.1"/>
    <property type="molecule type" value="Genomic_DNA"/>
</dbReference>
<dbReference type="AlphaFoldDB" id="A0A5S9R675"/>
<protein>
    <submittedName>
        <fullName evidence="3">Hydroxycinnamoyl-CoA hydratase-lyase</fullName>
        <ecNumber evidence="3">4.1.2.41</ecNumber>
    </submittedName>
</protein>
<feature type="region of interest" description="Disordered" evidence="2">
    <location>
        <begin position="88"/>
        <end position="109"/>
    </location>
</feature>
<dbReference type="EC" id="4.1.2.41" evidence="3"/>
<dbReference type="Proteomes" id="UP000430146">
    <property type="component" value="Unassembled WGS sequence"/>
</dbReference>
<dbReference type="InterPro" id="IPR051683">
    <property type="entry name" value="Enoyl-CoA_Hydratase/Isomerase"/>
</dbReference>
<dbReference type="PANTHER" id="PTHR42964:SF1">
    <property type="entry name" value="POLYKETIDE BIOSYNTHESIS ENOYL-COA HYDRATASE PKSH-RELATED"/>
    <property type="match status" value="1"/>
</dbReference>
<dbReference type="PANTHER" id="PTHR42964">
    <property type="entry name" value="ENOYL-COA HYDRATASE"/>
    <property type="match status" value="1"/>
</dbReference>
<dbReference type="Pfam" id="PF00378">
    <property type="entry name" value="ECH_1"/>
    <property type="match status" value="1"/>
</dbReference>
<reference evidence="3 4" key="1">
    <citation type="submission" date="2019-11" db="EMBL/GenBank/DDBJ databases">
        <authorList>
            <person name="Holert J."/>
        </authorList>
    </citation>
    <scope>NUCLEOTIDE SEQUENCE [LARGE SCALE GENOMIC DNA]</scope>
    <source>
        <strain evidence="3">BC8_1</strain>
    </source>
</reference>
<dbReference type="InterPro" id="IPR029045">
    <property type="entry name" value="ClpP/crotonase-like_dom_sf"/>
</dbReference>
<evidence type="ECO:0000313" key="4">
    <source>
        <dbReference type="Proteomes" id="UP000430146"/>
    </source>
</evidence>